<dbReference type="Pfam" id="PF12237">
    <property type="entry name" value="PCIF1_WW"/>
    <property type="match status" value="1"/>
</dbReference>
<gene>
    <name evidence="2" type="ORF">TraAM80_01961</name>
</gene>
<name>A0A422NWV1_TRYRA</name>
<dbReference type="OrthoDB" id="193787at2759"/>
<dbReference type="Proteomes" id="UP000283634">
    <property type="component" value="Unassembled WGS sequence"/>
</dbReference>
<sequence length="533" mass="59691">MKRCGAGGDVDVAHPAVCFHREVLTFLKWTAIRRDFMEALQGSPHLRFIEPRKLWRHSQEALGKWVLSQVARDTRSGTEPAASFSFFPTRAVLSGGTYDEQLIRDISLKCEASSSPEVVAEIKALLTHLNLSQRCEDAAAEVQRELNSTIPSMYCTPLLRIIDATEEEGRTASQRRVQGSIAEISAQWPKHVRRGCPPVSIPHAAYKKLEMCYKYFSERTETERYPRLDPGSRFLLRAATLVLRYEGCLATGSLQLCADTRLKQHLHAAGYHVMDLCASPINAYMGSPKAGCCFMRGDGGCDVDDNNEASSLEDENTPNHFCSAFPDTDCYFGSLGSALQFDVEAAYKSPEVNPEKKPLLLTLDVPYDEDICERLFLRLIRDMQRVESMTKMQQEQLSPPPYIADYVLVLPLWWDVPMQRRKLLFRTAGGGPPSSFEEEQKSLDVIVKERSAMLHSGFTVPYEWPQLLAKAAGESWVCFDGVFLGDSYKYFCTSTNRWLHGVTATEVIGLSQPRADADGGNSLETQMTSFYGG</sequence>
<proteinExistence type="predicted"/>
<dbReference type="AlphaFoldDB" id="A0A422NWV1"/>
<comment type="caution">
    <text evidence="2">The sequence shown here is derived from an EMBL/GenBank/DDBJ whole genome shotgun (WGS) entry which is preliminary data.</text>
</comment>
<organism evidence="2 3">
    <name type="scientific">Trypanosoma rangeli</name>
    <dbReference type="NCBI Taxonomy" id="5698"/>
    <lineage>
        <taxon>Eukaryota</taxon>
        <taxon>Discoba</taxon>
        <taxon>Euglenozoa</taxon>
        <taxon>Kinetoplastea</taxon>
        <taxon>Metakinetoplastina</taxon>
        <taxon>Trypanosomatida</taxon>
        <taxon>Trypanosomatidae</taxon>
        <taxon>Trypanosoma</taxon>
        <taxon>Herpetosoma</taxon>
    </lineage>
</organism>
<reference evidence="2 3" key="1">
    <citation type="journal article" date="2018" name="BMC Genomics">
        <title>Genomic comparison of Trypanosoma conorhini and Trypanosoma rangeli to Trypanosoma cruzi strains of high and low virulence.</title>
        <authorList>
            <person name="Bradwell K.R."/>
            <person name="Koparde V.N."/>
            <person name="Matveyev A.V."/>
            <person name="Serrano M.G."/>
            <person name="Alves J.M."/>
            <person name="Parikh H."/>
            <person name="Huang B."/>
            <person name="Lee V."/>
            <person name="Espinosa-Alvarez O."/>
            <person name="Ortiz P.A."/>
            <person name="Costa-Martins A.G."/>
            <person name="Teixeira M.M."/>
            <person name="Buck G.A."/>
        </authorList>
    </citation>
    <scope>NUCLEOTIDE SEQUENCE [LARGE SCALE GENOMIC DNA]</scope>
    <source>
        <strain evidence="2 3">AM80</strain>
    </source>
</reference>
<feature type="domain" description="PCIF1 WW" evidence="1">
    <location>
        <begin position="232"/>
        <end position="354"/>
    </location>
</feature>
<accession>A0A422NWV1</accession>
<dbReference type="PANTHER" id="PTHR21727">
    <property type="entry name" value="PHOSPHORYLATED CTD INTERACTING FACTOR 1"/>
    <property type="match status" value="1"/>
</dbReference>
<dbReference type="RefSeq" id="XP_029241248.1">
    <property type="nucleotide sequence ID" value="XM_029378981.1"/>
</dbReference>
<dbReference type="EMBL" id="MKGL01000040">
    <property type="protein sequence ID" value="RNF09909.1"/>
    <property type="molecule type" value="Genomic_DNA"/>
</dbReference>
<dbReference type="GO" id="GO:0099122">
    <property type="term" value="F:RNA polymerase II C-terminal domain binding"/>
    <property type="evidence" value="ECO:0007669"/>
    <property type="project" value="InterPro"/>
</dbReference>
<evidence type="ECO:0000259" key="1">
    <source>
        <dbReference type="Pfam" id="PF12237"/>
    </source>
</evidence>
<protein>
    <recommendedName>
        <fullName evidence="1">PCIF1 WW domain-containing protein</fullName>
    </recommendedName>
</protein>
<dbReference type="InterPro" id="IPR022035">
    <property type="entry name" value="PCIF1_WW"/>
</dbReference>
<dbReference type="OMA" id="PRKLWRH"/>
<evidence type="ECO:0000313" key="3">
    <source>
        <dbReference type="Proteomes" id="UP000283634"/>
    </source>
</evidence>
<dbReference type="GO" id="GO:0016422">
    <property type="term" value="F:mRNA (2'-O-methyladenosine-N6-)-methyltransferase activity"/>
    <property type="evidence" value="ECO:0007669"/>
    <property type="project" value="InterPro"/>
</dbReference>
<dbReference type="GeneID" id="40325894"/>
<keyword evidence="3" id="KW-1185">Reference proteome</keyword>
<dbReference type="PANTHER" id="PTHR21727:SF1">
    <property type="entry name" value="PCIF1 WW DOMAIN-CONTAINING PROTEIN"/>
    <property type="match status" value="1"/>
</dbReference>
<evidence type="ECO:0000313" key="2">
    <source>
        <dbReference type="EMBL" id="RNF09909.1"/>
    </source>
</evidence>
<dbReference type="InterPro" id="IPR039881">
    <property type="entry name" value="PCIF1-like"/>
</dbReference>